<dbReference type="EMBL" id="JAUSQU010000001">
    <property type="protein sequence ID" value="MDP9849741.1"/>
    <property type="molecule type" value="Genomic_DNA"/>
</dbReference>
<proteinExistence type="predicted"/>
<sequence>MEKPVRHALTENGNPLPQLLVHGSSWSVTLRRAE</sequence>
<dbReference type="Proteomes" id="UP001225356">
    <property type="component" value="Unassembled WGS sequence"/>
</dbReference>
<evidence type="ECO:0000313" key="2">
    <source>
        <dbReference type="Proteomes" id="UP001225356"/>
    </source>
</evidence>
<comment type="caution">
    <text evidence="1">The sequence shown here is derived from an EMBL/GenBank/DDBJ whole genome shotgun (WGS) entry which is preliminary data.</text>
</comment>
<protein>
    <submittedName>
        <fullName evidence="1">Uncharacterized protein</fullName>
    </submittedName>
</protein>
<gene>
    <name evidence="1" type="ORF">J2853_008952</name>
</gene>
<evidence type="ECO:0000313" key="1">
    <source>
        <dbReference type="EMBL" id="MDP9849741.1"/>
    </source>
</evidence>
<reference evidence="1 2" key="1">
    <citation type="submission" date="2023-07" db="EMBL/GenBank/DDBJ databases">
        <title>Sequencing the genomes of 1000 actinobacteria strains.</title>
        <authorList>
            <person name="Klenk H.-P."/>
        </authorList>
    </citation>
    <scope>NUCLEOTIDE SEQUENCE [LARGE SCALE GENOMIC DNA]</scope>
    <source>
        <strain evidence="1 2">DSM 46740</strain>
    </source>
</reference>
<organism evidence="1 2">
    <name type="scientific">Streptosporangium lutulentum</name>
    <dbReference type="NCBI Taxonomy" id="1461250"/>
    <lineage>
        <taxon>Bacteria</taxon>
        <taxon>Bacillati</taxon>
        <taxon>Actinomycetota</taxon>
        <taxon>Actinomycetes</taxon>
        <taxon>Streptosporangiales</taxon>
        <taxon>Streptosporangiaceae</taxon>
        <taxon>Streptosporangium</taxon>
    </lineage>
</organism>
<accession>A0ABT9QTM0</accession>
<name>A0ABT9QTM0_9ACTN</name>
<keyword evidence="2" id="KW-1185">Reference proteome</keyword>